<proteinExistence type="predicted"/>
<evidence type="ECO:0000313" key="3">
    <source>
        <dbReference type="EMBL" id="MED6187292.1"/>
    </source>
</evidence>
<feature type="compositionally biased region" description="Polar residues" evidence="2">
    <location>
        <begin position="49"/>
        <end position="59"/>
    </location>
</feature>
<keyword evidence="4" id="KW-1185">Reference proteome</keyword>
<gene>
    <name evidence="3" type="ORF">PIB30_075054</name>
</gene>
<evidence type="ECO:0000313" key="4">
    <source>
        <dbReference type="Proteomes" id="UP001341840"/>
    </source>
</evidence>
<accession>A0ABU6WN48</accession>
<sequence length="138" mass="15498">MEVDTMDALLAQNKAISQQLNTLNKKIEKLEVAAMGTQTETPTCGLCGGNQNPKYNNFQHHPPYQPFQRPPLQPPPFPQPPPLQPKPPQSNSFEAALENLTVTTLEFVQKTNIFIEETRTNLGIKELPLRTLKPKLVK</sequence>
<feature type="coiled-coil region" evidence="1">
    <location>
        <begin position="6"/>
        <end position="40"/>
    </location>
</feature>
<evidence type="ECO:0000256" key="1">
    <source>
        <dbReference type="SAM" id="Coils"/>
    </source>
</evidence>
<reference evidence="3 4" key="1">
    <citation type="journal article" date="2023" name="Plants (Basel)">
        <title>Bridging the Gap: Combining Genomics and Transcriptomics Approaches to Understand Stylosanthes scabra, an Orphan Legume from the Brazilian Caatinga.</title>
        <authorList>
            <person name="Ferreira-Neto J.R.C."/>
            <person name="da Silva M.D."/>
            <person name="Binneck E."/>
            <person name="de Melo N.F."/>
            <person name="da Silva R.H."/>
            <person name="de Melo A.L.T.M."/>
            <person name="Pandolfi V."/>
            <person name="Bustamante F.O."/>
            <person name="Brasileiro-Vidal A.C."/>
            <person name="Benko-Iseppon A.M."/>
        </authorList>
    </citation>
    <scope>NUCLEOTIDE SEQUENCE [LARGE SCALE GENOMIC DNA]</scope>
    <source>
        <tissue evidence="3">Leaves</tissue>
    </source>
</reference>
<comment type="caution">
    <text evidence="3">The sequence shown here is derived from an EMBL/GenBank/DDBJ whole genome shotgun (WGS) entry which is preliminary data.</text>
</comment>
<evidence type="ECO:0000256" key="2">
    <source>
        <dbReference type="SAM" id="MobiDB-lite"/>
    </source>
</evidence>
<dbReference type="EMBL" id="JASCZI010182190">
    <property type="protein sequence ID" value="MED6187292.1"/>
    <property type="molecule type" value="Genomic_DNA"/>
</dbReference>
<name>A0ABU6WN48_9FABA</name>
<organism evidence="3 4">
    <name type="scientific">Stylosanthes scabra</name>
    <dbReference type="NCBI Taxonomy" id="79078"/>
    <lineage>
        <taxon>Eukaryota</taxon>
        <taxon>Viridiplantae</taxon>
        <taxon>Streptophyta</taxon>
        <taxon>Embryophyta</taxon>
        <taxon>Tracheophyta</taxon>
        <taxon>Spermatophyta</taxon>
        <taxon>Magnoliopsida</taxon>
        <taxon>eudicotyledons</taxon>
        <taxon>Gunneridae</taxon>
        <taxon>Pentapetalae</taxon>
        <taxon>rosids</taxon>
        <taxon>fabids</taxon>
        <taxon>Fabales</taxon>
        <taxon>Fabaceae</taxon>
        <taxon>Papilionoideae</taxon>
        <taxon>50 kb inversion clade</taxon>
        <taxon>dalbergioids sensu lato</taxon>
        <taxon>Dalbergieae</taxon>
        <taxon>Pterocarpus clade</taxon>
        <taxon>Stylosanthes</taxon>
    </lineage>
</organism>
<protein>
    <submittedName>
        <fullName evidence="3">Uncharacterized protein</fullName>
    </submittedName>
</protein>
<feature type="region of interest" description="Disordered" evidence="2">
    <location>
        <begin position="48"/>
        <end position="93"/>
    </location>
</feature>
<keyword evidence="1" id="KW-0175">Coiled coil</keyword>
<feature type="compositionally biased region" description="Pro residues" evidence="2">
    <location>
        <begin position="63"/>
        <end position="88"/>
    </location>
</feature>
<dbReference type="Proteomes" id="UP001341840">
    <property type="component" value="Unassembled WGS sequence"/>
</dbReference>